<dbReference type="PANTHER" id="PTHR33823:SF2">
    <property type="entry name" value="RNA POLYMERASE-BINDING TRANSCRIPTION FACTOR DKSA"/>
    <property type="match status" value="1"/>
</dbReference>
<feature type="compositionally biased region" description="Basic residues" evidence="3">
    <location>
        <begin position="147"/>
        <end position="169"/>
    </location>
</feature>
<gene>
    <name evidence="4" type="ORF">CGL56_04325</name>
</gene>
<reference evidence="4 5" key="1">
    <citation type="submission" date="2017-10" db="EMBL/GenBank/DDBJ databases">
        <title>The draft genome sequence of Lewinella marina KCTC 32374.</title>
        <authorList>
            <person name="Wang K."/>
        </authorList>
    </citation>
    <scope>NUCLEOTIDE SEQUENCE [LARGE SCALE GENOMIC DNA]</scope>
    <source>
        <strain evidence="4 5">MKG-38</strain>
    </source>
</reference>
<name>A0A2G0CJW4_9BACT</name>
<feature type="zinc finger region" description="dksA C4-type" evidence="1">
    <location>
        <begin position="91"/>
        <end position="115"/>
    </location>
</feature>
<dbReference type="PANTHER" id="PTHR33823">
    <property type="entry name" value="RNA POLYMERASE-BINDING TRANSCRIPTION FACTOR DKSA-RELATED"/>
    <property type="match status" value="1"/>
</dbReference>
<accession>A0A2G0CJW4</accession>
<evidence type="ECO:0000256" key="3">
    <source>
        <dbReference type="SAM" id="MobiDB-lite"/>
    </source>
</evidence>
<keyword evidence="5" id="KW-1185">Reference proteome</keyword>
<dbReference type="PROSITE" id="PS51128">
    <property type="entry name" value="ZF_DKSA_2"/>
    <property type="match status" value="1"/>
</dbReference>
<dbReference type="Gene3D" id="1.20.120.910">
    <property type="entry name" value="DksA, coiled-coil domain"/>
    <property type="match status" value="1"/>
</dbReference>
<feature type="region of interest" description="Disordered" evidence="3">
    <location>
        <begin position="135"/>
        <end position="179"/>
    </location>
</feature>
<evidence type="ECO:0000313" key="5">
    <source>
        <dbReference type="Proteomes" id="UP000226437"/>
    </source>
</evidence>
<proteinExistence type="predicted"/>
<protein>
    <recommendedName>
        <fullName evidence="6">DksA C4-type domain-containing protein</fullName>
    </recommendedName>
</protein>
<dbReference type="EMBL" id="PDLO01000001">
    <property type="protein sequence ID" value="PHL00270.1"/>
    <property type="molecule type" value="Genomic_DNA"/>
</dbReference>
<dbReference type="AlphaFoldDB" id="A0A2G0CJW4"/>
<dbReference type="Proteomes" id="UP000226437">
    <property type="component" value="Unassembled WGS sequence"/>
</dbReference>
<feature type="coiled-coil region" evidence="2">
    <location>
        <begin position="13"/>
        <end position="86"/>
    </location>
</feature>
<evidence type="ECO:0000313" key="4">
    <source>
        <dbReference type="EMBL" id="PHL00270.1"/>
    </source>
</evidence>
<evidence type="ECO:0008006" key="6">
    <source>
        <dbReference type="Google" id="ProtNLM"/>
    </source>
</evidence>
<sequence>MERYSDEELEEFKQIIKDNYQQAKKELQMLREQISEFSENISEGFGADYTQDSSSVSQLELLNEQVLRKRDQVQDLQNAMLRIKNKVYGVCSVTGKLIDRKRLEAVPTTTKSLEGMKLQASGAMDVTAQDLARMASERKEGPNKIISKIKKPPPPKAKPVVKKKSRRRKAQEEDEDDLI</sequence>
<dbReference type="RefSeq" id="WP_099105250.1">
    <property type="nucleotide sequence ID" value="NZ_JAATJF010000001.1"/>
</dbReference>
<organism evidence="4 5">
    <name type="scientific">Neolewinella marina</name>
    <dbReference type="NCBI Taxonomy" id="438751"/>
    <lineage>
        <taxon>Bacteria</taxon>
        <taxon>Pseudomonadati</taxon>
        <taxon>Bacteroidota</taxon>
        <taxon>Saprospiria</taxon>
        <taxon>Saprospirales</taxon>
        <taxon>Lewinellaceae</taxon>
        <taxon>Neolewinella</taxon>
    </lineage>
</organism>
<keyword evidence="2" id="KW-0175">Coiled coil</keyword>
<dbReference type="OrthoDB" id="9811543at2"/>
<evidence type="ECO:0000256" key="1">
    <source>
        <dbReference type="PROSITE-ProRule" id="PRU00510"/>
    </source>
</evidence>
<evidence type="ECO:0000256" key="2">
    <source>
        <dbReference type="SAM" id="Coils"/>
    </source>
</evidence>
<comment type="caution">
    <text evidence="4">The sequence shown here is derived from an EMBL/GenBank/DDBJ whole genome shotgun (WGS) entry which is preliminary data.</text>
</comment>